<dbReference type="Pfam" id="PF01841">
    <property type="entry name" value="Transglut_core"/>
    <property type="match status" value="1"/>
</dbReference>
<feature type="compositionally biased region" description="Low complexity" evidence="1">
    <location>
        <begin position="236"/>
        <end position="251"/>
    </location>
</feature>
<sequence length="259" mass="28748">MGYHRASIAGAFLEGTRFCDSTSARIARTAAYVTAGAADDREKAVRLFRWVQDEIQYAILHDWSRTASQTLLQRRGSCSNKANLLCAMLRAQRIPAGFGVLVVHGRKYFGPAWFPALQQRCDERSRHFFATVHLGGRWLRCDPSDDRALSAATSHINPPSARVHFSGTDHADLRLDPAHVLSSTWPVADIDRFLARRTTKPKEDFELLDSAVRFARQHGAACKDLAELEERFWAWRGPTGSRPGPTGRRPAPGSPSGPG</sequence>
<dbReference type="EMBL" id="BAAASL010000018">
    <property type="protein sequence ID" value="GAA2721838.1"/>
    <property type="molecule type" value="Genomic_DNA"/>
</dbReference>
<dbReference type="Gene3D" id="3.10.620.30">
    <property type="match status" value="1"/>
</dbReference>
<evidence type="ECO:0000313" key="4">
    <source>
        <dbReference type="Proteomes" id="UP001500886"/>
    </source>
</evidence>
<dbReference type="PANTHER" id="PTHR33490">
    <property type="entry name" value="BLR5614 PROTEIN-RELATED"/>
    <property type="match status" value="1"/>
</dbReference>
<name>A0ABP6GDR2_9ACTN</name>
<dbReference type="RefSeq" id="WP_344437341.1">
    <property type="nucleotide sequence ID" value="NZ_BAAASL010000018.1"/>
</dbReference>
<dbReference type="InterPro" id="IPR002931">
    <property type="entry name" value="Transglutaminase-like"/>
</dbReference>
<accession>A0ABP6GDR2</accession>
<dbReference type="Proteomes" id="UP001500886">
    <property type="component" value="Unassembled WGS sequence"/>
</dbReference>
<reference evidence="4" key="1">
    <citation type="journal article" date="2019" name="Int. J. Syst. Evol. Microbiol.">
        <title>The Global Catalogue of Microorganisms (GCM) 10K type strain sequencing project: providing services to taxonomists for standard genome sequencing and annotation.</title>
        <authorList>
            <consortium name="The Broad Institute Genomics Platform"/>
            <consortium name="The Broad Institute Genome Sequencing Center for Infectious Disease"/>
            <person name="Wu L."/>
            <person name="Ma J."/>
        </authorList>
    </citation>
    <scope>NUCLEOTIDE SEQUENCE [LARGE SCALE GENOMIC DNA]</scope>
    <source>
        <strain evidence="4">JCM 4542</strain>
    </source>
</reference>
<evidence type="ECO:0000313" key="3">
    <source>
        <dbReference type="EMBL" id="GAA2721838.1"/>
    </source>
</evidence>
<feature type="domain" description="Transglutaminase-like" evidence="2">
    <location>
        <begin position="29"/>
        <end position="143"/>
    </location>
</feature>
<keyword evidence="4" id="KW-1185">Reference proteome</keyword>
<evidence type="ECO:0000256" key="1">
    <source>
        <dbReference type="SAM" id="MobiDB-lite"/>
    </source>
</evidence>
<dbReference type="SUPFAM" id="SSF54001">
    <property type="entry name" value="Cysteine proteinases"/>
    <property type="match status" value="1"/>
</dbReference>
<feature type="region of interest" description="Disordered" evidence="1">
    <location>
        <begin position="234"/>
        <end position="259"/>
    </location>
</feature>
<evidence type="ECO:0000259" key="2">
    <source>
        <dbReference type="Pfam" id="PF01841"/>
    </source>
</evidence>
<dbReference type="InterPro" id="IPR038765">
    <property type="entry name" value="Papain-like_cys_pep_sf"/>
</dbReference>
<dbReference type="PANTHER" id="PTHR33490:SF3">
    <property type="entry name" value="CONSERVED INTEGRAL MEMBRANE PROTEIN"/>
    <property type="match status" value="1"/>
</dbReference>
<gene>
    <name evidence="3" type="ORF">GCM10010315_45660</name>
</gene>
<protein>
    <recommendedName>
        <fullName evidence="2">Transglutaminase-like domain-containing protein</fullName>
    </recommendedName>
</protein>
<organism evidence="3 4">
    <name type="scientific">Streptomyces luteosporeus</name>
    <dbReference type="NCBI Taxonomy" id="173856"/>
    <lineage>
        <taxon>Bacteria</taxon>
        <taxon>Bacillati</taxon>
        <taxon>Actinomycetota</taxon>
        <taxon>Actinomycetes</taxon>
        <taxon>Kitasatosporales</taxon>
        <taxon>Streptomycetaceae</taxon>
        <taxon>Streptomyces</taxon>
    </lineage>
</organism>
<proteinExistence type="predicted"/>
<comment type="caution">
    <text evidence="3">The sequence shown here is derived from an EMBL/GenBank/DDBJ whole genome shotgun (WGS) entry which is preliminary data.</text>
</comment>